<dbReference type="InterPro" id="IPR000014">
    <property type="entry name" value="PAS"/>
</dbReference>
<keyword evidence="8" id="KW-0902">Two-component regulatory system</keyword>
<evidence type="ECO:0000256" key="4">
    <source>
        <dbReference type="ARBA" id="ARBA00022679"/>
    </source>
</evidence>
<dbReference type="SMART" id="SM00091">
    <property type="entry name" value="PAS"/>
    <property type="match status" value="1"/>
</dbReference>
<dbReference type="SMART" id="SM00448">
    <property type="entry name" value="REC"/>
    <property type="match status" value="1"/>
</dbReference>
<dbReference type="InterPro" id="IPR004358">
    <property type="entry name" value="Sig_transdc_His_kin-like_C"/>
</dbReference>
<dbReference type="PROSITE" id="PS50112">
    <property type="entry name" value="PAS"/>
    <property type="match status" value="1"/>
</dbReference>
<feature type="domain" description="Histidine kinase" evidence="13">
    <location>
        <begin position="164"/>
        <end position="386"/>
    </location>
</feature>
<comment type="function">
    <text evidence="9">Putative oxygen sensor; modulates the activity of FixJ, a transcriptional activator of nitrogen fixation fixK gene. FixL probably acts as a kinase that phosphorylates FixJ.</text>
</comment>
<feature type="modified residue" description="4-aspartylphosphate" evidence="11">
    <location>
        <position position="461"/>
    </location>
</feature>
<dbReference type="EMBL" id="QBKS01000003">
    <property type="protein sequence ID" value="PTX53824.1"/>
    <property type="molecule type" value="Genomic_DNA"/>
</dbReference>
<comment type="caution">
    <text evidence="17">The sequence shown here is derived from an EMBL/GenBank/DDBJ whole genome shotgun (WGS) entry which is preliminary data.</text>
</comment>
<dbReference type="SUPFAM" id="SSF52172">
    <property type="entry name" value="CheY-like"/>
    <property type="match status" value="1"/>
</dbReference>
<keyword evidence="3 11" id="KW-0597">Phosphoprotein</keyword>
<dbReference type="SMART" id="SM00388">
    <property type="entry name" value="HisKA"/>
    <property type="match status" value="1"/>
</dbReference>
<dbReference type="GO" id="GO:0000155">
    <property type="term" value="F:phosphorelay sensor kinase activity"/>
    <property type="evidence" value="ECO:0007669"/>
    <property type="project" value="InterPro"/>
</dbReference>
<dbReference type="InterPro" id="IPR035965">
    <property type="entry name" value="PAS-like_dom_sf"/>
</dbReference>
<keyword evidence="6 17" id="KW-0418">Kinase</keyword>
<dbReference type="InterPro" id="IPR001789">
    <property type="entry name" value="Sig_transdc_resp-reg_receiver"/>
</dbReference>
<accession>A0A2T6BCQ8</accession>
<dbReference type="Pfam" id="PF00512">
    <property type="entry name" value="HisKA"/>
    <property type="match status" value="1"/>
</dbReference>
<evidence type="ECO:0000259" key="13">
    <source>
        <dbReference type="PROSITE" id="PS50109"/>
    </source>
</evidence>
<dbReference type="SUPFAM" id="SSF47384">
    <property type="entry name" value="Homodimeric domain of signal transducing histidine kinase"/>
    <property type="match status" value="1"/>
</dbReference>
<dbReference type="PRINTS" id="PR00344">
    <property type="entry name" value="BCTRLSENSOR"/>
</dbReference>
<dbReference type="SUPFAM" id="SSF55874">
    <property type="entry name" value="ATPase domain of HSP90 chaperone/DNA topoisomerase II/histidine kinase"/>
    <property type="match status" value="1"/>
</dbReference>
<dbReference type="SUPFAM" id="SSF55785">
    <property type="entry name" value="PYP-like sensor domain (PAS domain)"/>
    <property type="match status" value="1"/>
</dbReference>
<keyword evidence="7" id="KW-0067">ATP-binding</keyword>
<dbReference type="SMART" id="SM00387">
    <property type="entry name" value="HATPase_c"/>
    <property type="match status" value="1"/>
</dbReference>
<dbReference type="AlphaFoldDB" id="A0A2T6BCQ8"/>
<name>A0A2T6BCQ8_9RHOB</name>
<dbReference type="InterPro" id="IPR003594">
    <property type="entry name" value="HATPase_dom"/>
</dbReference>
<dbReference type="InterPro" id="IPR011006">
    <property type="entry name" value="CheY-like_superfamily"/>
</dbReference>
<dbReference type="InterPro" id="IPR005467">
    <property type="entry name" value="His_kinase_dom"/>
</dbReference>
<dbReference type="NCBIfam" id="TIGR00229">
    <property type="entry name" value="sensory_box"/>
    <property type="match status" value="1"/>
</dbReference>
<dbReference type="GO" id="GO:0006355">
    <property type="term" value="P:regulation of DNA-templated transcription"/>
    <property type="evidence" value="ECO:0007669"/>
    <property type="project" value="InterPro"/>
</dbReference>
<dbReference type="Pfam" id="PF02518">
    <property type="entry name" value="HATPase_c"/>
    <property type="match status" value="1"/>
</dbReference>
<dbReference type="CDD" id="cd00082">
    <property type="entry name" value="HisKA"/>
    <property type="match status" value="1"/>
</dbReference>
<sequence length="533" mass="57651">MRRRGGIWQGQPGGTSAMVDTATDSAILHAIMEAAVDAMIVSDQSGTILRANAAAARMFQFDTDEMVGQSVNMLMPQALARLHDGFMAHHVETGEKRIIGIGRDVEGQRKDGSIFPLHLSVGHSQVGGTRIFIGILHDLTNRKATEDALARSQRLDAIGALTGGIAHDFNNLLTVIVGNLELLEMRGADDRQLPLIKDALETAEMGADLTTRLMVFARQSNLKPVKSDLRELCSNTLALLKRTIGATYHIKTDFAEELDPVMVDPVQLQSALMNLALNARDAMGAGGELLVSVANVTIDDTYMAQETDIEPGDYVRLSVSDNGAGMNLEAQRRAFEPFFTTKAESGGTGLGLAMVYGFVRQSGGHVTLYSELGMGTSFGLYFPAVEHEPSRNWAEGDAKDRPAPPTGNGETILIVEDNARVRKLSLERIRDLGFETLEAETADQAYEMLQNGVQVDVVFSDLVMPGALNGYDLATKIVREFPAIKVLLTSGYASDVVTGALSHDVPFDILHKPYRQSELARRLQALLAGVSDG</sequence>
<dbReference type="EC" id="2.7.13.3" evidence="2"/>
<evidence type="ECO:0000313" key="18">
    <source>
        <dbReference type="Proteomes" id="UP000243978"/>
    </source>
</evidence>
<dbReference type="InterPro" id="IPR003661">
    <property type="entry name" value="HisK_dim/P_dom"/>
</dbReference>
<dbReference type="Pfam" id="PF00989">
    <property type="entry name" value="PAS"/>
    <property type="match status" value="1"/>
</dbReference>
<reference evidence="17 18" key="1">
    <citation type="submission" date="2018-04" db="EMBL/GenBank/DDBJ databases">
        <title>Genomic Encyclopedia of Archaeal and Bacterial Type Strains, Phase II (KMG-II): from individual species to whole genera.</title>
        <authorList>
            <person name="Goeker M."/>
        </authorList>
    </citation>
    <scope>NUCLEOTIDE SEQUENCE [LARGE SCALE GENOMIC DNA]</scope>
    <source>
        <strain evidence="17 18">DSM 100977</strain>
    </source>
</reference>
<evidence type="ECO:0000256" key="6">
    <source>
        <dbReference type="ARBA" id="ARBA00022777"/>
    </source>
</evidence>
<evidence type="ECO:0000256" key="12">
    <source>
        <dbReference type="SAM" id="MobiDB-lite"/>
    </source>
</evidence>
<feature type="domain" description="PAS" evidence="15">
    <location>
        <begin position="24"/>
        <end position="94"/>
    </location>
</feature>
<feature type="region of interest" description="Disordered" evidence="12">
    <location>
        <begin position="391"/>
        <end position="410"/>
    </location>
</feature>
<keyword evidence="18" id="KW-1185">Reference proteome</keyword>
<evidence type="ECO:0000256" key="5">
    <source>
        <dbReference type="ARBA" id="ARBA00022741"/>
    </source>
</evidence>
<dbReference type="InterPro" id="IPR036890">
    <property type="entry name" value="HATPase_C_sf"/>
</dbReference>
<feature type="domain" description="PAC" evidence="16">
    <location>
        <begin position="92"/>
        <end position="151"/>
    </location>
</feature>
<evidence type="ECO:0000256" key="2">
    <source>
        <dbReference type="ARBA" id="ARBA00012438"/>
    </source>
</evidence>
<evidence type="ECO:0000259" key="15">
    <source>
        <dbReference type="PROSITE" id="PS50112"/>
    </source>
</evidence>
<dbReference type="CDD" id="cd00130">
    <property type="entry name" value="PAS"/>
    <property type="match status" value="1"/>
</dbReference>
<feature type="compositionally biased region" description="Basic and acidic residues" evidence="12">
    <location>
        <begin position="391"/>
        <end position="402"/>
    </location>
</feature>
<gene>
    <name evidence="17" type="ORF">C8N43_3867</name>
</gene>
<dbReference type="Proteomes" id="UP000243978">
    <property type="component" value="Unassembled WGS sequence"/>
</dbReference>
<dbReference type="PANTHER" id="PTHR43065">
    <property type="entry name" value="SENSOR HISTIDINE KINASE"/>
    <property type="match status" value="1"/>
</dbReference>
<evidence type="ECO:0000256" key="8">
    <source>
        <dbReference type="ARBA" id="ARBA00023012"/>
    </source>
</evidence>
<evidence type="ECO:0000256" key="3">
    <source>
        <dbReference type="ARBA" id="ARBA00022553"/>
    </source>
</evidence>
<evidence type="ECO:0000313" key="17">
    <source>
        <dbReference type="EMBL" id="PTX53824.1"/>
    </source>
</evidence>
<feature type="domain" description="Response regulatory" evidence="14">
    <location>
        <begin position="411"/>
        <end position="527"/>
    </location>
</feature>
<dbReference type="PROSITE" id="PS50110">
    <property type="entry name" value="RESPONSE_REGULATORY"/>
    <property type="match status" value="1"/>
</dbReference>
<evidence type="ECO:0000259" key="14">
    <source>
        <dbReference type="PROSITE" id="PS50110"/>
    </source>
</evidence>
<dbReference type="GO" id="GO:0005524">
    <property type="term" value="F:ATP binding"/>
    <property type="evidence" value="ECO:0007669"/>
    <property type="project" value="UniProtKB-KW"/>
</dbReference>
<protein>
    <recommendedName>
        <fullName evidence="10">Sensor protein FixL</fullName>
        <ecNumber evidence="2">2.7.13.3</ecNumber>
    </recommendedName>
</protein>
<dbReference type="Gene3D" id="1.10.287.130">
    <property type="match status" value="1"/>
</dbReference>
<dbReference type="FunFam" id="3.30.450.20:FF:000060">
    <property type="entry name" value="Sensor protein FixL"/>
    <property type="match status" value="1"/>
</dbReference>
<evidence type="ECO:0000256" key="10">
    <source>
        <dbReference type="ARBA" id="ARBA00070616"/>
    </source>
</evidence>
<evidence type="ECO:0000256" key="11">
    <source>
        <dbReference type="PROSITE-ProRule" id="PRU00169"/>
    </source>
</evidence>
<organism evidence="17 18">
    <name type="scientific">Litoreibacter ponti</name>
    <dbReference type="NCBI Taxonomy" id="1510457"/>
    <lineage>
        <taxon>Bacteria</taxon>
        <taxon>Pseudomonadati</taxon>
        <taxon>Pseudomonadota</taxon>
        <taxon>Alphaproteobacteria</taxon>
        <taxon>Rhodobacterales</taxon>
        <taxon>Roseobacteraceae</taxon>
        <taxon>Litoreibacter</taxon>
    </lineage>
</organism>
<dbReference type="Gene3D" id="3.40.50.2300">
    <property type="match status" value="1"/>
</dbReference>
<comment type="catalytic activity">
    <reaction evidence="1">
        <text>ATP + protein L-histidine = ADP + protein N-phospho-L-histidine.</text>
        <dbReference type="EC" id="2.7.13.3"/>
    </reaction>
</comment>
<dbReference type="Gene3D" id="3.30.450.20">
    <property type="entry name" value="PAS domain"/>
    <property type="match status" value="1"/>
</dbReference>
<dbReference type="InterPro" id="IPR013767">
    <property type="entry name" value="PAS_fold"/>
</dbReference>
<evidence type="ECO:0000256" key="7">
    <source>
        <dbReference type="ARBA" id="ARBA00022840"/>
    </source>
</evidence>
<evidence type="ECO:0000259" key="16">
    <source>
        <dbReference type="PROSITE" id="PS50113"/>
    </source>
</evidence>
<proteinExistence type="predicted"/>
<dbReference type="InterPro" id="IPR036097">
    <property type="entry name" value="HisK_dim/P_sf"/>
</dbReference>
<dbReference type="InterPro" id="IPR000700">
    <property type="entry name" value="PAS-assoc_C"/>
</dbReference>
<dbReference type="PROSITE" id="PS50109">
    <property type="entry name" value="HIS_KIN"/>
    <property type="match status" value="1"/>
</dbReference>
<keyword evidence="4" id="KW-0808">Transferase</keyword>
<evidence type="ECO:0000256" key="1">
    <source>
        <dbReference type="ARBA" id="ARBA00000085"/>
    </source>
</evidence>
<keyword evidence="5" id="KW-0547">Nucleotide-binding</keyword>
<dbReference type="PANTHER" id="PTHR43065:SF42">
    <property type="entry name" value="TWO-COMPONENT SENSOR PPRA"/>
    <property type="match status" value="1"/>
</dbReference>
<dbReference type="Pfam" id="PF00072">
    <property type="entry name" value="Response_reg"/>
    <property type="match status" value="1"/>
</dbReference>
<dbReference type="PROSITE" id="PS50113">
    <property type="entry name" value="PAC"/>
    <property type="match status" value="1"/>
</dbReference>
<evidence type="ECO:0000256" key="9">
    <source>
        <dbReference type="ARBA" id="ARBA00059827"/>
    </source>
</evidence>
<dbReference type="Gene3D" id="3.30.565.10">
    <property type="entry name" value="Histidine kinase-like ATPase, C-terminal domain"/>
    <property type="match status" value="1"/>
</dbReference>